<protein>
    <submittedName>
        <fullName evidence="1">Uncharacterized protein</fullName>
    </submittedName>
</protein>
<sequence length="166" mass="18492">MDLAAVTDNSVVRQVVTDDIIHVHRQPRNSLLLYLRTEAAKIKLAGQRCQFMGRSLTFESLNPLSDAFYLDILGVRSDAVALFTSFLGHGCQPIYFNFTYRDPKSTVTSGIVRYYFNSSTCPATLVLNGQVCDQVNLGGMLYSVRARGAQAIQYHLTPNKLSQHSL</sequence>
<name>A0A0P1A5R8_PLAHL</name>
<dbReference type="Proteomes" id="UP000054928">
    <property type="component" value="Unassembled WGS sequence"/>
</dbReference>
<evidence type="ECO:0000313" key="1">
    <source>
        <dbReference type="EMBL" id="CEG35455.1"/>
    </source>
</evidence>
<dbReference type="AlphaFoldDB" id="A0A0P1A5R8"/>
<feature type="non-terminal residue" evidence="1">
    <location>
        <position position="166"/>
    </location>
</feature>
<evidence type="ECO:0000313" key="2">
    <source>
        <dbReference type="Proteomes" id="UP000054928"/>
    </source>
</evidence>
<accession>A0A0P1A5R8</accession>
<dbReference type="OrthoDB" id="162864at2759"/>
<dbReference type="RefSeq" id="XP_024571824.1">
    <property type="nucleotide sequence ID" value="XM_024724370.1"/>
</dbReference>
<dbReference type="EMBL" id="CCYD01000042">
    <property type="protein sequence ID" value="CEG35455.1"/>
    <property type="molecule type" value="Genomic_DNA"/>
</dbReference>
<proteinExistence type="predicted"/>
<dbReference type="STRING" id="4781.A0A0P1A5R8"/>
<reference evidence="2" key="1">
    <citation type="submission" date="2014-09" db="EMBL/GenBank/DDBJ databases">
        <authorList>
            <person name="Sharma Rahul"/>
            <person name="Thines Marco"/>
        </authorList>
    </citation>
    <scope>NUCLEOTIDE SEQUENCE [LARGE SCALE GENOMIC DNA]</scope>
</reference>
<organism evidence="1 2">
    <name type="scientific">Plasmopara halstedii</name>
    <name type="common">Downy mildew of sunflower</name>
    <dbReference type="NCBI Taxonomy" id="4781"/>
    <lineage>
        <taxon>Eukaryota</taxon>
        <taxon>Sar</taxon>
        <taxon>Stramenopiles</taxon>
        <taxon>Oomycota</taxon>
        <taxon>Peronosporomycetes</taxon>
        <taxon>Peronosporales</taxon>
        <taxon>Peronosporaceae</taxon>
        <taxon>Plasmopara</taxon>
    </lineage>
</organism>
<dbReference type="GeneID" id="36405012"/>
<keyword evidence="2" id="KW-1185">Reference proteome</keyword>